<evidence type="ECO:0000259" key="5">
    <source>
        <dbReference type="Pfam" id="PF00294"/>
    </source>
</evidence>
<keyword evidence="2 4" id="KW-0808">Transferase</keyword>
<dbReference type="InterPro" id="IPR002173">
    <property type="entry name" value="Carboh/pur_kinase_PfkB_CS"/>
</dbReference>
<organism evidence="6">
    <name type="scientific">Thermoproteus tenax</name>
    <dbReference type="NCBI Taxonomy" id="2271"/>
    <lineage>
        <taxon>Archaea</taxon>
        <taxon>Thermoproteota</taxon>
        <taxon>Thermoprotei</taxon>
        <taxon>Thermoproteales</taxon>
        <taxon>Thermoproteaceae</taxon>
        <taxon>Thermoproteus</taxon>
    </lineage>
</organism>
<evidence type="ECO:0000256" key="4">
    <source>
        <dbReference type="RuleBase" id="RU003704"/>
    </source>
</evidence>
<name>Q703Y9_THETE</name>
<accession>Q703Y9</accession>
<dbReference type="Gene3D" id="3.40.1190.20">
    <property type="match status" value="1"/>
</dbReference>
<dbReference type="AlphaFoldDB" id="Q703Y9"/>
<dbReference type="InterPro" id="IPR029056">
    <property type="entry name" value="Ribokinase-like"/>
</dbReference>
<dbReference type="PROSITE" id="PS00584">
    <property type="entry name" value="PFKB_KINASES_2"/>
    <property type="match status" value="1"/>
</dbReference>
<keyword evidence="3 4" id="KW-0418">Kinase</keyword>
<dbReference type="PANTHER" id="PTHR10584">
    <property type="entry name" value="SUGAR KINASE"/>
    <property type="match status" value="1"/>
</dbReference>
<proteinExistence type="inferred from homology"/>
<dbReference type="InterPro" id="IPR011611">
    <property type="entry name" value="PfkB_dom"/>
</dbReference>
<protein>
    <submittedName>
        <fullName evidence="6">Ribokinase</fullName>
        <ecNumber evidence="6">2.7.1.15</ecNumber>
    </submittedName>
</protein>
<sequence>MPSLTAPSSSSLYLSRIFSTKNLFMRPSSFTDTLGFRTSSSSYISAIPSSSPSFDFNTWTSNGFLATSLFSFSCAAVVKDLCPIASSIKESNRLYRRTSFSNCAIFSSRIFLSSSNSSTTIVILTSIKSIVALVASIGNLNYDIYIKTHELPGLDQSVDALDLYTGGGGSAANFSVAIARLGHRARFIGAVGDDVIGEIILKELESEGVEVRYVKKIGGLRSGVVVVIVQPDGGKRMIAYRGANMGLSPDDINEASLGGVDHVHVASGRVELILKAKEVAKRDGKSISVDGGTSLARKGLEVAAKALSGVDVVFMNQAEAKLLSSSSDHRAALDVIARNIDAREIVVTLGDRGAMALSGGEFLYVDAFRLQALDTTGAGDTFAAAYIAARLMGLSLYERLLFANAAASIKVTRPGARSSPRLSEVLEFLRSLGYRLAE</sequence>
<evidence type="ECO:0000256" key="3">
    <source>
        <dbReference type="ARBA" id="ARBA00022777"/>
    </source>
</evidence>
<dbReference type="EC" id="2.7.1.15" evidence="6"/>
<dbReference type="PROSITE" id="PS00583">
    <property type="entry name" value="PFKB_KINASES_1"/>
    <property type="match status" value="1"/>
</dbReference>
<dbReference type="Pfam" id="PF00294">
    <property type="entry name" value="PfkB"/>
    <property type="match status" value="1"/>
</dbReference>
<gene>
    <name evidence="6" type="primary">rbsK</name>
</gene>
<comment type="similarity">
    <text evidence="1 4">Belongs to the carbohydrate kinase PfkB family.</text>
</comment>
<evidence type="ECO:0000256" key="1">
    <source>
        <dbReference type="ARBA" id="ARBA00010688"/>
    </source>
</evidence>
<dbReference type="CDD" id="cd01942">
    <property type="entry name" value="ribokinase_group_A"/>
    <property type="match status" value="1"/>
</dbReference>
<dbReference type="PRINTS" id="PR00990">
    <property type="entry name" value="RIBOKINASE"/>
</dbReference>
<reference evidence="6" key="1">
    <citation type="journal article" date="2004" name="J. Bacteriol.">
        <title>Reconstruction of the central carbohydrate metabolism of Thermoproteus tenax using genomic and biochemical data.</title>
        <authorList>
            <person name="Siebers B."/>
            <person name="Tjaden B."/>
            <person name="Michalke K."/>
            <person name="Doerr C."/>
            <person name="Ahmed H."/>
            <person name="Zaparty M."/>
            <person name="Gordon P."/>
            <person name="Sensen C.W."/>
            <person name="Zibat A."/>
            <person name="Klenk H.P."/>
            <person name="Schuster S.C."/>
            <person name="Hensel R."/>
        </authorList>
    </citation>
    <scope>NUCLEOTIDE SEQUENCE</scope>
</reference>
<evidence type="ECO:0000313" key="6">
    <source>
        <dbReference type="EMBL" id="CAF18505.1"/>
    </source>
</evidence>
<dbReference type="EMBL" id="AJ621324">
    <property type="protein sequence ID" value="CAF18505.1"/>
    <property type="molecule type" value="Genomic_DNA"/>
</dbReference>
<feature type="domain" description="Carbohydrate kinase PfkB" evidence="5">
    <location>
        <begin position="133"/>
        <end position="419"/>
    </location>
</feature>
<dbReference type="SUPFAM" id="SSF53613">
    <property type="entry name" value="Ribokinase-like"/>
    <property type="match status" value="1"/>
</dbReference>
<evidence type="ECO:0000256" key="2">
    <source>
        <dbReference type="ARBA" id="ARBA00022679"/>
    </source>
</evidence>
<dbReference type="InterPro" id="IPR002139">
    <property type="entry name" value="Ribo/fructo_kinase"/>
</dbReference>
<dbReference type="GO" id="GO:0004747">
    <property type="term" value="F:ribokinase activity"/>
    <property type="evidence" value="ECO:0007669"/>
    <property type="project" value="UniProtKB-EC"/>
</dbReference>
<dbReference type="PANTHER" id="PTHR10584:SF166">
    <property type="entry name" value="RIBOKINASE"/>
    <property type="match status" value="1"/>
</dbReference>